<dbReference type="SMART" id="SM00822">
    <property type="entry name" value="PKS_KR"/>
    <property type="match status" value="1"/>
</dbReference>
<dbReference type="OrthoDB" id="191139at2759"/>
<dbReference type="InterPro" id="IPR002347">
    <property type="entry name" value="SDR_fam"/>
</dbReference>
<dbReference type="PRINTS" id="PR00081">
    <property type="entry name" value="GDHRDH"/>
</dbReference>
<dbReference type="AlphaFoldDB" id="A0A9P4J850"/>
<dbReference type="GO" id="GO:0019748">
    <property type="term" value="P:secondary metabolic process"/>
    <property type="evidence" value="ECO:0007669"/>
    <property type="project" value="TreeGrafter"/>
</dbReference>
<feature type="domain" description="Ketoreductase" evidence="2">
    <location>
        <begin position="5"/>
        <end position="206"/>
    </location>
</feature>
<evidence type="ECO:0000256" key="1">
    <source>
        <dbReference type="ARBA" id="ARBA00006484"/>
    </source>
</evidence>
<organism evidence="3 4">
    <name type="scientific">Myriangium duriaei CBS 260.36</name>
    <dbReference type="NCBI Taxonomy" id="1168546"/>
    <lineage>
        <taxon>Eukaryota</taxon>
        <taxon>Fungi</taxon>
        <taxon>Dikarya</taxon>
        <taxon>Ascomycota</taxon>
        <taxon>Pezizomycotina</taxon>
        <taxon>Dothideomycetes</taxon>
        <taxon>Dothideomycetidae</taxon>
        <taxon>Myriangiales</taxon>
        <taxon>Myriangiaceae</taxon>
        <taxon>Myriangium</taxon>
    </lineage>
</organism>
<dbReference type="Gene3D" id="3.40.50.720">
    <property type="entry name" value="NAD(P)-binding Rossmann-like Domain"/>
    <property type="match status" value="1"/>
</dbReference>
<dbReference type="InterPro" id="IPR057326">
    <property type="entry name" value="KR_dom"/>
</dbReference>
<protein>
    <submittedName>
        <fullName evidence="3">NAD(P)-binding protein</fullName>
    </submittedName>
</protein>
<dbReference type="GO" id="GO:0016491">
    <property type="term" value="F:oxidoreductase activity"/>
    <property type="evidence" value="ECO:0007669"/>
    <property type="project" value="TreeGrafter"/>
</dbReference>
<accession>A0A9P4J850</accession>
<reference evidence="3" key="1">
    <citation type="journal article" date="2020" name="Stud. Mycol.">
        <title>101 Dothideomycetes genomes: a test case for predicting lifestyles and emergence of pathogens.</title>
        <authorList>
            <person name="Haridas S."/>
            <person name="Albert R."/>
            <person name="Binder M."/>
            <person name="Bloem J."/>
            <person name="Labutti K."/>
            <person name="Salamov A."/>
            <person name="Andreopoulos B."/>
            <person name="Baker S."/>
            <person name="Barry K."/>
            <person name="Bills G."/>
            <person name="Bluhm B."/>
            <person name="Cannon C."/>
            <person name="Castanera R."/>
            <person name="Culley D."/>
            <person name="Daum C."/>
            <person name="Ezra D."/>
            <person name="Gonzalez J."/>
            <person name="Henrissat B."/>
            <person name="Kuo A."/>
            <person name="Liang C."/>
            <person name="Lipzen A."/>
            <person name="Lutzoni F."/>
            <person name="Magnuson J."/>
            <person name="Mondo S."/>
            <person name="Nolan M."/>
            <person name="Ohm R."/>
            <person name="Pangilinan J."/>
            <person name="Park H.-J."/>
            <person name="Ramirez L."/>
            <person name="Alfaro M."/>
            <person name="Sun H."/>
            <person name="Tritt A."/>
            <person name="Yoshinaga Y."/>
            <person name="Zwiers L.-H."/>
            <person name="Turgeon B."/>
            <person name="Goodwin S."/>
            <person name="Spatafora J."/>
            <person name="Crous P."/>
            <person name="Grigoriev I."/>
        </authorList>
    </citation>
    <scope>NUCLEOTIDE SEQUENCE</scope>
    <source>
        <strain evidence="3">CBS 260.36</strain>
    </source>
</reference>
<evidence type="ECO:0000313" key="4">
    <source>
        <dbReference type="Proteomes" id="UP000799439"/>
    </source>
</evidence>
<name>A0A9P4J850_9PEZI</name>
<comment type="similarity">
    <text evidence="1">Belongs to the short-chain dehydrogenases/reductases (SDR) family.</text>
</comment>
<dbReference type="PANTHER" id="PTHR43544:SF32">
    <property type="entry name" value="CHAIN DEHYDROGENASE, PUTATIVE (AFU_ORTHOLOGUE AFUA_5G01530)-RELATED"/>
    <property type="match status" value="1"/>
</dbReference>
<dbReference type="Pfam" id="PF00106">
    <property type="entry name" value="adh_short"/>
    <property type="match status" value="1"/>
</dbReference>
<dbReference type="EMBL" id="ML996083">
    <property type="protein sequence ID" value="KAF2155177.1"/>
    <property type="molecule type" value="Genomic_DNA"/>
</dbReference>
<proteinExistence type="inferred from homology"/>
<evidence type="ECO:0000259" key="2">
    <source>
        <dbReference type="SMART" id="SM00822"/>
    </source>
</evidence>
<dbReference type="GO" id="GO:0005737">
    <property type="term" value="C:cytoplasm"/>
    <property type="evidence" value="ECO:0007669"/>
    <property type="project" value="TreeGrafter"/>
</dbReference>
<sequence>MDKKTIILITGGNAGIGYETVKLLSSTHPDTHHILLSARTLAKAESAIASLGSPSNISPLELDITSDTSISAAVQAITTTYTRLDTLIHNAGTAGLDLPTSTSLREKFQTVYNVNAISPFVLTSALEDLLDRSPLPKVIFVSSSLGSIAWLQAGYAFPRSEWYASSKAALNHVAAYWARRKPGWKANAVCPGLNATGLNGLGMTEELHPRHGAGMVCGVVDEGFASWSGRFEGREGKVPW</sequence>
<dbReference type="SUPFAM" id="SSF51735">
    <property type="entry name" value="NAD(P)-binding Rossmann-fold domains"/>
    <property type="match status" value="1"/>
</dbReference>
<comment type="caution">
    <text evidence="3">The sequence shown here is derived from an EMBL/GenBank/DDBJ whole genome shotgun (WGS) entry which is preliminary data.</text>
</comment>
<dbReference type="Proteomes" id="UP000799439">
    <property type="component" value="Unassembled WGS sequence"/>
</dbReference>
<gene>
    <name evidence="3" type="ORF">K461DRAFT_292060</name>
</gene>
<dbReference type="InterPro" id="IPR036291">
    <property type="entry name" value="NAD(P)-bd_dom_sf"/>
</dbReference>
<dbReference type="PANTHER" id="PTHR43544">
    <property type="entry name" value="SHORT-CHAIN DEHYDROGENASE/REDUCTASE"/>
    <property type="match status" value="1"/>
</dbReference>
<evidence type="ECO:0000313" key="3">
    <source>
        <dbReference type="EMBL" id="KAF2155177.1"/>
    </source>
</evidence>
<keyword evidence="4" id="KW-1185">Reference proteome</keyword>
<dbReference type="InterPro" id="IPR051468">
    <property type="entry name" value="Fungal_SecMetab_SDRs"/>
</dbReference>